<dbReference type="RefSeq" id="XP_001246457.2">
    <property type="nucleotide sequence ID" value="XM_001246456.2"/>
</dbReference>
<protein>
    <submittedName>
        <fullName evidence="1">Uncharacterized protein</fullName>
    </submittedName>
</protein>
<accession>J3KGJ9</accession>
<evidence type="ECO:0000313" key="2">
    <source>
        <dbReference type="Proteomes" id="UP000001261"/>
    </source>
</evidence>
<dbReference type="GeneID" id="24164521"/>
<evidence type="ECO:0000313" key="1">
    <source>
        <dbReference type="EMBL" id="EAS34874.3"/>
    </source>
</evidence>
<reference evidence="2" key="2">
    <citation type="journal article" date="2010" name="Genome Res.">
        <title>Population genomic sequencing of Coccidioides fungi reveals recent hybridization and transposon control.</title>
        <authorList>
            <person name="Neafsey D.E."/>
            <person name="Barker B.M."/>
            <person name="Sharpton T.J."/>
            <person name="Stajich J.E."/>
            <person name="Park D.J."/>
            <person name="Whiston E."/>
            <person name="Hung C.-Y."/>
            <person name="McMahan C."/>
            <person name="White J."/>
            <person name="Sykes S."/>
            <person name="Heiman D."/>
            <person name="Young S."/>
            <person name="Zeng Q."/>
            <person name="Abouelleil A."/>
            <person name="Aftuck L."/>
            <person name="Bessette D."/>
            <person name="Brown A."/>
            <person name="FitzGerald M."/>
            <person name="Lui A."/>
            <person name="Macdonald J.P."/>
            <person name="Priest M."/>
            <person name="Orbach M.J."/>
            <person name="Galgiani J.N."/>
            <person name="Kirkland T.N."/>
            <person name="Cole G.T."/>
            <person name="Birren B.W."/>
            <person name="Henn M.R."/>
            <person name="Taylor J.W."/>
            <person name="Rounsley S.D."/>
        </authorList>
    </citation>
    <scope>GENOME REANNOTATION</scope>
    <source>
        <strain evidence="2">RS</strain>
    </source>
</reference>
<dbReference type="Proteomes" id="UP000001261">
    <property type="component" value="Unassembled WGS sequence"/>
</dbReference>
<name>J3KGJ9_COCIM</name>
<keyword evidence="2" id="KW-1185">Reference proteome</keyword>
<sequence length="104" mass="11988">MFGPQNEGLRVWAACLTTGLFGARLSVHPRIWDQVTSKETEQTVWFNWLEIDRECGKLHEEPGFPPCSLHPLISLPMEELSAKHDKKCFVSKPRIQRGKIDLWS</sequence>
<reference evidence="2" key="1">
    <citation type="journal article" date="2009" name="Genome Res.">
        <title>Comparative genomic analyses of the human fungal pathogens Coccidioides and their relatives.</title>
        <authorList>
            <person name="Sharpton T.J."/>
            <person name="Stajich J.E."/>
            <person name="Rounsley S.D."/>
            <person name="Gardner M.J."/>
            <person name="Wortman J.R."/>
            <person name="Jordar V.S."/>
            <person name="Maiti R."/>
            <person name="Kodira C.D."/>
            <person name="Neafsey D.E."/>
            <person name="Zeng Q."/>
            <person name="Hung C.-Y."/>
            <person name="McMahan C."/>
            <person name="Muszewska A."/>
            <person name="Grynberg M."/>
            <person name="Mandel M.A."/>
            <person name="Kellner E.M."/>
            <person name="Barker B.M."/>
            <person name="Galgiani J.N."/>
            <person name="Orbach M.J."/>
            <person name="Kirkland T.N."/>
            <person name="Cole G.T."/>
            <person name="Henn M.R."/>
            <person name="Birren B.W."/>
            <person name="Taylor J.W."/>
        </authorList>
    </citation>
    <scope>NUCLEOTIDE SEQUENCE [LARGE SCALE GENOMIC DNA]</scope>
    <source>
        <strain evidence="2">RS</strain>
    </source>
</reference>
<dbReference type="InParanoid" id="J3KGJ9"/>
<organism evidence="1 2">
    <name type="scientific">Coccidioides immitis (strain RS)</name>
    <name type="common">Valley fever fungus</name>
    <dbReference type="NCBI Taxonomy" id="246410"/>
    <lineage>
        <taxon>Eukaryota</taxon>
        <taxon>Fungi</taxon>
        <taxon>Dikarya</taxon>
        <taxon>Ascomycota</taxon>
        <taxon>Pezizomycotina</taxon>
        <taxon>Eurotiomycetes</taxon>
        <taxon>Eurotiomycetidae</taxon>
        <taxon>Onygenales</taxon>
        <taxon>Onygenaceae</taxon>
        <taxon>Coccidioides</taxon>
    </lineage>
</organism>
<gene>
    <name evidence="1" type="ORF">CIMG_12894</name>
</gene>
<proteinExistence type="predicted"/>
<dbReference type="VEuPathDB" id="FungiDB:CIMG_12894"/>
<dbReference type="EMBL" id="GG704911">
    <property type="protein sequence ID" value="EAS34874.3"/>
    <property type="molecule type" value="Genomic_DNA"/>
</dbReference>
<dbReference type="KEGG" id="cim:CIMG_12894"/>
<dbReference type="AlphaFoldDB" id="J3KGJ9"/>